<organism evidence="1 2">
    <name type="scientific">Dinothrombium tinctorium</name>
    <dbReference type="NCBI Taxonomy" id="1965070"/>
    <lineage>
        <taxon>Eukaryota</taxon>
        <taxon>Metazoa</taxon>
        <taxon>Ecdysozoa</taxon>
        <taxon>Arthropoda</taxon>
        <taxon>Chelicerata</taxon>
        <taxon>Arachnida</taxon>
        <taxon>Acari</taxon>
        <taxon>Acariformes</taxon>
        <taxon>Trombidiformes</taxon>
        <taxon>Prostigmata</taxon>
        <taxon>Anystina</taxon>
        <taxon>Parasitengona</taxon>
        <taxon>Trombidioidea</taxon>
        <taxon>Trombidiidae</taxon>
        <taxon>Dinothrombium</taxon>
    </lineage>
</organism>
<protein>
    <submittedName>
        <fullName evidence="1">Uncharacterized protein</fullName>
    </submittedName>
</protein>
<name>A0A3S3PZ79_9ACAR</name>
<dbReference type="EMBL" id="NCKU01001937">
    <property type="protein sequence ID" value="RWS10858.1"/>
    <property type="molecule type" value="Genomic_DNA"/>
</dbReference>
<accession>A0A3S3PZ79</accession>
<evidence type="ECO:0000313" key="2">
    <source>
        <dbReference type="Proteomes" id="UP000285301"/>
    </source>
</evidence>
<proteinExistence type="predicted"/>
<dbReference type="Proteomes" id="UP000285301">
    <property type="component" value="Unassembled WGS sequence"/>
</dbReference>
<comment type="caution">
    <text evidence="1">The sequence shown here is derived from an EMBL/GenBank/DDBJ whole genome shotgun (WGS) entry which is preliminary data.</text>
</comment>
<keyword evidence="2" id="KW-1185">Reference proteome</keyword>
<reference evidence="1 2" key="1">
    <citation type="journal article" date="2018" name="Gigascience">
        <title>Genomes of trombidid mites reveal novel predicted allergens and laterally-transferred genes associated with secondary metabolism.</title>
        <authorList>
            <person name="Dong X."/>
            <person name="Chaisiri K."/>
            <person name="Xia D."/>
            <person name="Armstrong S.D."/>
            <person name="Fang Y."/>
            <person name="Donnelly M.J."/>
            <person name="Kadowaki T."/>
            <person name="McGarry J.W."/>
            <person name="Darby A.C."/>
            <person name="Makepeace B.L."/>
        </authorList>
    </citation>
    <scope>NUCLEOTIDE SEQUENCE [LARGE SCALE GENOMIC DNA]</scope>
    <source>
        <strain evidence="1">UoL-WK</strain>
    </source>
</reference>
<gene>
    <name evidence="1" type="ORF">B4U79_04739</name>
</gene>
<evidence type="ECO:0000313" key="1">
    <source>
        <dbReference type="EMBL" id="RWS10858.1"/>
    </source>
</evidence>
<sequence length="11" mass="1317">MHSKLILEMNT</sequence>